<feature type="region of interest" description="Disordered" evidence="1">
    <location>
        <begin position="200"/>
        <end position="245"/>
    </location>
</feature>
<accession>A0ABQ7EBE8</accession>
<feature type="region of interest" description="Disordered" evidence="1">
    <location>
        <begin position="1"/>
        <end position="49"/>
    </location>
</feature>
<evidence type="ECO:0008006" key="4">
    <source>
        <dbReference type="Google" id="ProtNLM"/>
    </source>
</evidence>
<dbReference type="EMBL" id="QGKV02000299">
    <property type="protein sequence ID" value="KAF3594071.1"/>
    <property type="molecule type" value="Genomic_DNA"/>
</dbReference>
<reference evidence="2 3" key="1">
    <citation type="journal article" date="2020" name="BMC Genomics">
        <title>Intraspecific diversification of the crop wild relative Brassica cretica Lam. using demographic model selection.</title>
        <authorList>
            <person name="Kioukis A."/>
            <person name="Michalopoulou V.A."/>
            <person name="Briers L."/>
            <person name="Pirintsos S."/>
            <person name="Studholme D.J."/>
            <person name="Pavlidis P."/>
            <person name="Sarris P.F."/>
        </authorList>
    </citation>
    <scope>NUCLEOTIDE SEQUENCE [LARGE SCALE GENOMIC DNA]</scope>
    <source>
        <strain evidence="3">cv. PFS-1207/04</strain>
    </source>
</reference>
<protein>
    <recommendedName>
        <fullName evidence="4">Retrotransposon gag domain-containing protein</fullName>
    </recommendedName>
</protein>
<evidence type="ECO:0000313" key="3">
    <source>
        <dbReference type="Proteomes" id="UP000266723"/>
    </source>
</evidence>
<proteinExistence type="predicted"/>
<organism evidence="2 3">
    <name type="scientific">Brassica cretica</name>
    <name type="common">Mustard</name>
    <dbReference type="NCBI Taxonomy" id="69181"/>
    <lineage>
        <taxon>Eukaryota</taxon>
        <taxon>Viridiplantae</taxon>
        <taxon>Streptophyta</taxon>
        <taxon>Embryophyta</taxon>
        <taxon>Tracheophyta</taxon>
        <taxon>Spermatophyta</taxon>
        <taxon>Magnoliopsida</taxon>
        <taxon>eudicotyledons</taxon>
        <taxon>Gunneridae</taxon>
        <taxon>Pentapetalae</taxon>
        <taxon>rosids</taxon>
        <taxon>malvids</taxon>
        <taxon>Brassicales</taxon>
        <taxon>Brassicaceae</taxon>
        <taxon>Brassiceae</taxon>
        <taxon>Brassica</taxon>
    </lineage>
</organism>
<gene>
    <name evidence="2" type="ORF">DY000_02024506</name>
</gene>
<comment type="caution">
    <text evidence="2">The sequence shown here is derived from an EMBL/GenBank/DDBJ whole genome shotgun (WGS) entry which is preliminary data.</text>
</comment>
<keyword evidence="3" id="KW-1185">Reference proteome</keyword>
<feature type="compositionally biased region" description="Polar residues" evidence="1">
    <location>
        <begin position="1"/>
        <end position="10"/>
    </location>
</feature>
<evidence type="ECO:0000256" key="1">
    <source>
        <dbReference type="SAM" id="MobiDB-lite"/>
    </source>
</evidence>
<name>A0ABQ7EBE8_BRACR</name>
<evidence type="ECO:0000313" key="2">
    <source>
        <dbReference type="EMBL" id="KAF3594071.1"/>
    </source>
</evidence>
<sequence>MIFNNTTAPLQATGKAPMDPCPSHPATPNNSTPHQPPDPPDLTGYNEVYDHNIPHNTKPWRQMGFPAFDGTQLQDGISKCEQFFDIDGTSPDLKVRLAALHFTGKASEWNHNFMSTSALYDDPLAELVALKQGSDNVINYLDKFETARMRIILPEGHALSIFLANMNTHLSLHTRQFEVITIASAAKITMLHESSLSHTHSKPFRASFNPTQNQKPYQKHPPSTPLLQTNDAPKPTQPGFIPRNVSAPRKYSYQEMQDRRSKGMCMFCEEPFTSGHQLKHKRSQIFFMECDDDNNSSDGDNEEVVGVITGKDDEPDITPVLSINAING</sequence>
<dbReference type="Proteomes" id="UP000266723">
    <property type="component" value="Unassembled WGS sequence"/>
</dbReference>